<dbReference type="OrthoDB" id="2738407at2759"/>
<dbReference type="EMBL" id="KL142391">
    <property type="protein sequence ID" value="KDR71835.1"/>
    <property type="molecule type" value="Genomic_DNA"/>
</dbReference>
<dbReference type="HOGENOM" id="CLU_095750_0_0_1"/>
<evidence type="ECO:0000256" key="2">
    <source>
        <dbReference type="ARBA" id="ARBA00022771"/>
    </source>
</evidence>
<organism evidence="6 7">
    <name type="scientific">Galerina marginata (strain CBS 339.88)</name>
    <dbReference type="NCBI Taxonomy" id="685588"/>
    <lineage>
        <taxon>Eukaryota</taxon>
        <taxon>Fungi</taxon>
        <taxon>Dikarya</taxon>
        <taxon>Basidiomycota</taxon>
        <taxon>Agaricomycotina</taxon>
        <taxon>Agaricomycetes</taxon>
        <taxon>Agaricomycetidae</taxon>
        <taxon>Agaricales</taxon>
        <taxon>Agaricineae</taxon>
        <taxon>Strophariaceae</taxon>
        <taxon>Galerina</taxon>
    </lineage>
</organism>
<dbReference type="PROSITE" id="PS50865">
    <property type="entry name" value="ZF_MYND_2"/>
    <property type="match status" value="1"/>
</dbReference>
<evidence type="ECO:0000256" key="1">
    <source>
        <dbReference type="ARBA" id="ARBA00022723"/>
    </source>
</evidence>
<reference evidence="7" key="1">
    <citation type="journal article" date="2014" name="Proc. Natl. Acad. Sci. U.S.A.">
        <title>Extensive sampling of basidiomycete genomes demonstrates inadequacy of the white-rot/brown-rot paradigm for wood decay fungi.</title>
        <authorList>
            <person name="Riley R."/>
            <person name="Salamov A.A."/>
            <person name="Brown D.W."/>
            <person name="Nagy L.G."/>
            <person name="Floudas D."/>
            <person name="Held B.W."/>
            <person name="Levasseur A."/>
            <person name="Lombard V."/>
            <person name="Morin E."/>
            <person name="Otillar R."/>
            <person name="Lindquist E.A."/>
            <person name="Sun H."/>
            <person name="LaButti K.M."/>
            <person name="Schmutz J."/>
            <person name="Jabbour D."/>
            <person name="Luo H."/>
            <person name="Baker S.E."/>
            <person name="Pisabarro A.G."/>
            <person name="Walton J.D."/>
            <person name="Blanchette R.A."/>
            <person name="Henrissat B."/>
            <person name="Martin F."/>
            <person name="Cullen D."/>
            <person name="Hibbett D.S."/>
            <person name="Grigoriev I.V."/>
        </authorList>
    </citation>
    <scope>NUCLEOTIDE SEQUENCE [LARGE SCALE GENOMIC DNA]</scope>
    <source>
        <strain evidence="7">CBS 339.88</strain>
    </source>
</reference>
<dbReference type="Gene3D" id="6.10.140.2220">
    <property type="match status" value="1"/>
</dbReference>
<evidence type="ECO:0000256" key="4">
    <source>
        <dbReference type="PROSITE-ProRule" id="PRU00134"/>
    </source>
</evidence>
<evidence type="ECO:0000313" key="6">
    <source>
        <dbReference type="EMBL" id="KDR71835.1"/>
    </source>
</evidence>
<keyword evidence="7" id="KW-1185">Reference proteome</keyword>
<name>A0A067SLL6_GALM3</name>
<gene>
    <name evidence="6" type="ORF">GALMADRAFT_270933</name>
</gene>
<dbReference type="AlphaFoldDB" id="A0A067SLL6"/>
<protein>
    <recommendedName>
        <fullName evidence="5">MYND-type domain-containing protein</fullName>
    </recommendedName>
</protein>
<dbReference type="InterPro" id="IPR002893">
    <property type="entry name" value="Znf_MYND"/>
</dbReference>
<keyword evidence="2 4" id="KW-0863">Zinc-finger</keyword>
<sequence>MVSSTLKHQLRNCGGCLMSESCSTVRFQVCAKCKTTCYCSRECQRADWPIHKPLCNQRAQWFEPVPNNCVNCVLSADTVHTMLQDWTVTYRPLMVISLINAMGRADGYPTPAAFSEPPQVFFVKLAPVPKLTADTKPRAAFTIKHAEALSLDEFRTAAVQKSHRLYNEYNTAIVENYESHRSRVYSSNPNWRLTMVVQSVGFCPHATPMLKNWFFEDDRTRDWSTEWKPDNWLAFLKETVARGKGWNRDDIQMI</sequence>
<proteinExistence type="predicted"/>
<evidence type="ECO:0000259" key="5">
    <source>
        <dbReference type="PROSITE" id="PS50865"/>
    </source>
</evidence>
<evidence type="ECO:0000256" key="3">
    <source>
        <dbReference type="ARBA" id="ARBA00022833"/>
    </source>
</evidence>
<dbReference type="GO" id="GO:0008270">
    <property type="term" value="F:zinc ion binding"/>
    <property type="evidence" value="ECO:0007669"/>
    <property type="project" value="UniProtKB-KW"/>
</dbReference>
<dbReference type="Proteomes" id="UP000027222">
    <property type="component" value="Unassembled WGS sequence"/>
</dbReference>
<keyword evidence="3" id="KW-0862">Zinc</keyword>
<dbReference type="SUPFAM" id="SSF144232">
    <property type="entry name" value="HIT/MYND zinc finger-like"/>
    <property type="match status" value="1"/>
</dbReference>
<dbReference type="Pfam" id="PF01753">
    <property type="entry name" value="zf-MYND"/>
    <property type="match status" value="1"/>
</dbReference>
<evidence type="ECO:0000313" key="7">
    <source>
        <dbReference type="Proteomes" id="UP000027222"/>
    </source>
</evidence>
<accession>A0A067SLL6</accession>
<feature type="domain" description="MYND-type" evidence="5">
    <location>
        <begin position="13"/>
        <end position="55"/>
    </location>
</feature>
<keyword evidence="1" id="KW-0479">Metal-binding</keyword>